<protein>
    <submittedName>
        <fullName evidence="1">Uncharacterized protein</fullName>
    </submittedName>
</protein>
<gene>
    <name evidence="1" type="ORF">LCGC14_2609600</name>
</gene>
<comment type="caution">
    <text evidence="1">The sequence shown here is derived from an EMBL/GenBank/DDBJ whole genome shotgun (WGS) entry which is preliminary data.</text>
</comment>
<organism evidence="1">
    <name type="scientific">marine sediment metagenome</name>
    <dbReference type="NCBI Taxonomy" id="412755"/>
    <lineage>
        <taxon>unclassified sequences</taxon>
        <taxon>metagenomes</taxon>
        <taxon>ecological metagenomes</taxon>
    </lineage>
</organism>
<sequence>MSMEYCKECDLMIDLDYNSEHEHTEDMIERGKLNYAKFMGKRFFEYRGTSSNE</sequence>
<dbReference type="EMBL" id="LAZR01044266">
    <property type="protein sequence ID" value="KKL05081.1"/>
    <property type="molecule type" value="Genomic_DNA"/>
</dbReference>
<proteinExistence type="predicted"/>
<accession>A0A0F9CHB0</accession>
<name>A0A0F9CHB0_9ZZZZ</name>
<evidence type="ECO:0000313" key="1">
    <source>
        <dbReference type="EMBL" id="KKL05081.1"/>
    </source>
</evidence>
<dbReference type="AlphaFoldDB" id="A0A0F9CHB0"/>
<reference evidence="1" key="1">
    <citation type="journal article" date="2015" name="Nature">
        <title>Complex archaea that bridge the gap between prokaryotes and eukaryotes.</title>
        <authorList>
            <person name="Spang A."/>
            <person name="Saw J.H."/>
            <person name="Jorgensen S.L."/>
            <person name="Zaremba-Niedzwiedzka K."/>
            <person name="Martijn J."/>
            <person name="Lind A.E."/>
            <person name="van Eijk R."/>
            <person name="Schleper C."/>
            <person name="Guy L."/>
            <person name="Ettema T.J."/>
        </authorList>
    </citation>
    <scope>NUCLEOTIDE SEQUENCE</scope>
</reference>